<evidence type="ECO:0000256" key="8">
    <source>
        <dbReference type="SAM" id="Phobius"/>
    </source>
</evidence>
<evidence type="ECO:0000256" key="7">
    <source>
        <dbReference type="SAM" id="Coils"/>
    </source>
</evidence>
<keyword evidence="5 8" id="KW-0472">Membrane</keyword>
<keyword evidence="7" id="KW-0175">Coiled coil</keyword>
<feature type="transmembrane region" description="Helical" evidence="8">
    <location>
        <begin position="147"/>
        <end position="169"/>
    </location>
</feature>
<feature type="transmembrane region" description="Helical" evidence="8">
    <location>
        <begin position="420"/>
        <end position="446"/>
    </location>
</feature>
<keyword evidence="6" id="KW-0325">Glycoprotein</keyword>
<evidence type="ECO:0000256" key="2">
    <source>
        <dbReference type="ARBA" id="ARBA00006058"/>
    </source>
</evidence>
<keyword evidence="9" id="KW-0732">Signal</keyword>
<feature type="coiled-coil region" evidence="7">
    <location>
        <begin position="256"/>
        <end position="297"/>
    </location>
</feature>
<feature type="transmembrane region" description="Helical" evidence="8">
    <location>
        <begin position="466"/>
        <end position="491"/>
    </location>
</feature>
<evidence type="ECO:0000256" key="3">
    <source>
        <dbReference type="ARBA" id="ARBA00022692"/>
    </source>
</evidence>
<evidence type="ECO:0000256" key="6">
    <source>
        <dbReference type="ARBA" id="ARBA00023180"/>
    </source>
</evidence>
<dbReference type="Pfam" id="PF05478">
    <property type="entry name" value="Prominin"/>
    <property type="match status" value="1"/>
</dbReference>
<evidence type="ECO:0000313" key="11">
    <source>
        <dbReference type="RefSeq" id="XP_022246921.1"/>
    </source>
</evidence>
<feature type="signal peptide" evidence="9">
    <location>
        <begin position="1"/>
        <end position="17"/>
    </location>
</feature>
<keyword evidence="4 8" id="KW-1133">Transmembrane helix</keyword>
<organism evidence="10 11">
    <name type="scientific">Limulus polyphemus</name>
    <name type="common">Atlantic horseshoe crab</name>
    <dbReference type="NCBI Taxonomy" id="6850"/>
    <lineage>
        <taxon>Eukaryota</taxon>
        <taxon>Metazoa</taxon>
        <taxon>Ecdysozoa</taxon>
        <taxon>Arthropoda</taxon>
        <taxon>Chelicerata</taxon>
        <taxon>Merostomata</taxon>
        <taxon>Xiphosura</taxon>
        <taxon>Limulidae</taxon>
        <taxon>Limulus</taxon>
    </lineage>
</organism>
<comment type="subcellular location">
    <subcellularLocation>
        <location evidence="1">Membrane</location>
        <topology evidence="1">Multi-pass membrane protein</topology>
    </subcellularLocation>
</comment>
<accession>A0ABM1STG5</accession>
<keyword evidence="3 8" id="KW-0812">Transmembrane</keyword>
<evidence type="ECO:0000256" key="5">
    <source>
        <dbReference type="ARBA" id="ARBA00023136"/>
    </source>
</evidence>
<dbReference type="PANTHER" id="PTHR22730">
    <property type="entry name" value="PROMININ PROM PROTEIN"/>
    <property type="match status" value="1"/>
</dbReference>
<proteinExistence type="inferred from homology"/>
<feature type="coiled-coil region" evidence="7">
    <location>
        <begin position="630"/>
        <end position="677"/>
    </location>
</feature>
<name>A0ABM1STG5_LIMPO</name>
<evidence type="ECO:0000256" key="1">
    <source>
        <dbReference type="ARBA" id="ARBA00004141"/>
    </source>
</evidence>
<sequence>MLIILCLIVAMLEPCYSLGNLNDTCVGDETFPSFKSYQLDISDHSDQKAMKGWFNMVNKFIRAVQPSDELLDAFIEYATREEFQIPESVYEILSLEKTIVACIVIGLIYVIVMWLIGIFFFCCRLCNNCGGKRVQSVSESTGLWRQLLTIMLGLVIVLMLIAIICMFATNNRLKGSLNETEDNIIAGLNDVDNFMNTTYEQIRYLTVDCLDVTFSEILNDMDDIKTQVGDPVVKSLMRIISIEELIKKSEDIDSGIQNITEKLEEVVNEIDDIRLNYSKLEKEVQNIQKNLEDIKEGCKENCDSIDLENLVINPNSSLQKFDLNGKLNEYEELRDFKVANKTILLKEEILDFPTNIQNKTFPITEDVKNQIMSFNAKIRDGKYRKELDSIWSEVLKQTNVGRRTVQETMDLIEPYEGYRWWGGFTVCVIVALLEGALIVGLCLGIFGYKKDRHPTHRTVISHSGGLLLIISVYLMFLFSGFLMLLVMPLFLVGSHGQIYVCLPLYQEDLVFLDKIMDVIRNETSETNKLIENLQPSQVLLHCKDNKTAFKALNLDEVLDISDVVNYEKHIGLENIEERLKEIIQELEISYDFSDIPGSTLNIVDLPMLKETLSQNVLTIDDATLNEWRAIQTQDNKLEEVIKEIERLNRRDELLKHVEIFENESVHLQETINEMNELMKKQKVNLNNSLINSVEKETRRFIRKLLDKGSQYVNSTLTAVNFSVGKCGVIWNIFDAVRIVLCKHYLEPVNGFWFGLGWCLAFFIPAIIISTKLSKHFLRMSKIAKYEGGTERENEPYAVELVEDEKTGKKWL</sequence>
<evidence type="ECO:0000313" key="10">
    <source>
        <dbReference type="Proteomes" id="UP000694941"/>
    </source>
</evidence>
<evidence type="ECO:0000256" key="4">
    <source>
        <dbReference type="ARBA" id="ARBA00022989"/>
    </source>
</evidence>
<feature type="transmembrane region" description="Helical" evidence="8">
    <location>
        <begin position="98"/>
        <end position="126"/>
    </location>
</feature>
<feature type="chain" id="PRO_5046803730" evidence="9">
    <location>
        <begin position="18"/>
        <end position="811"/>
    </location>
</feature>
<protein>
    <submittedName>
        <fullName evidence="11">Prominin-1-like isoform X1</fullName>
    </submittedName>
</protein>
<gene>
    <name evidence="11" type="primary">LOC111086814</name>
</gene>
<feature type="transmembrane region" description="Helical" evidence="8">
    <location>
        <begin position="751"/>
        <end position="772"/>
    </location>
</feature>
<dbReference type="Proteomes" id="UP000694941">
    <property type="component" value="Unplaced"/>
</dbReference>
<evidence type="ECO:0000256" key="9">
    <source>
        <dbReference type="SAM" id="SignalP"/>
    </source>
</evidence>
<reference evidence="11" key="1">
    <citation type="submission" date="2025-08" db="UniProtKB">
        <authorList>
            <consortium name="RefSeq"/>
        </authorList>
    </citation>
    <scope>IDENTIFICATION</scope>
    <source>
        <tissue evidence="11">Muscle</tissue>
    </source>
</reference>
<comment type="similarity">
    <text evidence="2">Belongs to the prominin family.</text>
</comment>
<keyword evidence="10" id="KW-1185">Reference proteome</keyword>
<dbReference type="InterPro" id="IPR008795">
    <property type="entry name" value="Prominin"/>
</dbReference>
<dbReference type="PANTHER" id="PTHR22730:SF1">
    <property type="entry name" value="PROMININ-LIKE PROTEIN"/>
    <property type="match status" value="1"/>
</dbReference>
<dbReference type="GeneID" id="111086814"/>
<dbReference type="RefSeq" id="XP_022246921.1">
    <property type="nucleotide sequence ID" value="XM_022391213.1"/>
</dbReference>